<feature type="transmembrane region" description="Helical" evidence="6">
    <location>
        <begin position="135"/>
        <end position="156"/>
    </location>
</feature>
<feature type="transmembrane region" description="Helical" evidence="6">
    <location>
        <begin position="71"/>
        <end position="93"/>
    </location>
</feature>
<keyword evidence="10" id="KW-1185">Reference proteome</keyword>
<dbReference type="PROSITE" id="PS50883">
    <property type="entry name" value="EAL"/>
    <property type="match status" value="1"/>
</dbReference>
<dbReference type="CDD" id="cd01949">
    <property type="entry name" value="GGDEF"/>
    <property type="match status" value="1"/>
</dbReference>
<reference evidence="10" key="1">
    <citation type="journal article" date="2019" name="Int. J. Syst. Evol. Microbiol.">
        <title>The Global Catalogue of Microorganisms (GCM) 10K type strain sequencing project: providing services to taxonomists for standard genome sequencing and annotation.</title>
        <authorList>
            <consortium name="The Broad Institute Genomics Platform"/>
            <consortium name="The Broad Institute Genome Sequencing Center for Infectious Disease"/>
            <person name="Wu L."/>
            <person name="Ma J."/>
        </authorList>
    </citation>
    <scope>NUCLEOTIDE SEQUENCE [LARGE SCALE GENOMIC DNA]</scope>
    <source>
        <strain evidence="10">CGMCC 1.15043</strain>
    </source>
</reference>
<comment type="caution">
    <text evidence="9">The sequence shown here is derived from an EMBL/GenBank/DDBJ whole genome shotgun (WGS) entry which is preliminary data.</text>
</comment>
<evidence type="ECO:0000313" key="10">
    <source>
        <dbReference type="Proteomes" id="UP000615455"/>
    </source>
</evidence>
<feature type="domain" description="EAL" evidence="7">
    <location>
        <begin position="365"/>
        <end position="618"/>
    </location>
</feature>
<feature type="transmembrane region" description="Helical" evidence="6">
    <location>
        <begin position="41"/>
        <end position="59"/>
    </location>
</feature>
<dbReference type="CDD" id="cd01948">
    <property type="entry name" value="EAL"/>
    <property type="match status" value="1"/>
</dbReference>
<dbReference type="SUPFAM" id="SSF55073">
    <property type="entry name" value="Nucleotide cyclase"/>
    <property type="match status" value="1"/>
</dbReference>
<evidence type="ECO:0000256" key="5">
    <source>
        <dbReference type="ARBA" id="ARBA00023136"/>
    </source>
</evidence>
<dbReference type="PROSITE" id="PS50887">
    <property type="entry name" value="GGDEF"/>
    <property type="match status" value="1"/>
</dbReference>
<keyword evidence="4 6" id="KW-1133">Transmembrane helix</keyword>
<accession>A0ABQ1FIL2</accession>
<keyword evidence="3 6" id="KW-0812">Transmembrane</keyword>
<gene>
    <name evidence="9" type="ORF">GCM10008018_71240</name>
</gene>
<keyword evidence="5 6" id="KW-0472">Membrane</keyword>
<dbReference type="Gene3D" id="3.20.20.450">
    <property type="entry name" value="EAL domain"/>
    <property type="match status" value="1"/>
</dbReference>
<evidence type="ECO:0000256" key="4">
    <source>
        <dbReference type="ARBA" id="ARBA00022989"/>
    </source>
</evidence>
<sequence length="622" mass="69535">MTALDNLTGLLQNLANITLFIIIINHLSPYLTTQRWYYQQLAYGLMFGLAGIISMHMPVQVTPGVFLDMKVVLSAVSGSMGGGLSSLITILLIGGFRYSIGGSGMLPGVFAILTSGLMGIFFYHYKKPFGRRRSVISTGIFSLLIAIQSIAWSVLLPQHIAMLLIKQFAGPILILYPIAIFTIQHFIQVEVQRNHNSLFDTITGLPNLQRMSKLMKKIIHTHAKSTFLLFTVNNLKVIHDLHGLQVTNQLLQEVGSRISAHLPSGSYLGRITYSEFLILLPLASDEAYIHEWNRQALNSLVKGYNGGTPAIEISLSTGVYMYEGHSIEVEQIIEQIRTANYYAQKQGNNRIVLYKEQLTLDQLHHANLSESLRSALTRNEFHLMYQPQIDLQTSSIRGFEALLRWQHGVLGPIMPNEFIPIAEENGMIIPIGKWVIQQACETLKTLLLTCPDAVMAINISPAQLREDDFVECVVQMVQSAGISPSSIELEVTESALIESIDTAAKRLNQLMEAGFKLALDDFGTGFSSLSYLRTLPFHLIKIDKSFIQDLSHLEEERNLTSAIIHLVKKLNLSVIAEGVETNYQLDILKTLDCDNVQGYYFSKPLGENQLLPFLYSHALSRK</sequence>
<protein>
    <recommendedName>
        <fullName evidence="11">EAL domain-containing protein</fullName>
    </recommendedName>
</protein>
<dbReference type="InterPro" id="IPR001633">
    <property type="entry name" value="EAL_dom"/>
</dbReference>
<dbReference type="SMART" id="SM00052">
    <property type="entry name" value="EAL"/>
    <property type="match status" value="1"/>
</dbReference>
<feature type="domain" description="GGDEF" evidence="8">
    <location>
        <begin position="223"/>
        <end position="356"/>
    </location>
</feature>
<dbReference type="PANTHER" id="PTHR33121">
    <property type="entry name" value="CYCLIC DI-GMP PHOSPHODIESTERASE PDEF"/>
    <property type="match status" value="1"/>
</dbReference>
<dbReference type="InterPro" id="IPR035919">
    <property type="entry name" value="EAL_sf"/>
</dbReference>
<feature type="transmembrane region" description="Helical" evidence="6">
    <location>
        <begin position="168"/>
        <end position="187"/>
    </location>
</feature>
<dbReference type="SUPFAM" id="SSF141868">
    <property type="entry name" value="EAL domain-like"/>
    <property type="match status" value="1"/>
</dbReference>
<dbReference type="InterPro" id="IPR043128">
    <property type="entry name" value="Rev_trsase/Diguanyl_cyclase"/>
</dbReference>
<dbReference type="InterPro" id="IPR011620">
    <property type="entry name" value="Sig_transdc_His_kinase_LytS_TM"/>
</dbReference>
<dbReference type="Gene3D" id="3.30.70.270">
    <property type="match status" value="1"/>
</dbReference>
<evidence type="ECO:0000256" key="3">
    <source>
        <dbReference type="ARBA" id="ARBA00022692"/>
    </source>
</evidence>
<dbReference type="SMART" id="SM00267">
    <property type="entry name" value="GGDEF"/>
    <property type="match status" value="1"/>
</dbReference>
<dbReference type="InterPro" id="IPR029787">
    <property type="entry name" value="Nucleotide_cyclase"/>
</dbReference>
<dbReference type="Pfam" id="PF07694">
    <property type="entry name" value="5TM-5TMR_LYT"/>
    <property type="match status" value="1"/>
</dbReference>
<dbReference type="InterPro" id="IPR000160">
    <property type="entry name" value="GGDEF_dom"/>
</dbReference>
<feature type="transmembrane region" description="Helical" evidence="6">
    <location>
        <begin position="14"/>
        <end position="32"/>
    </location>
</feature>
<keyword evidence="2" id="KW-1003">Cell membrane</keyword>
<evidence type="ECO:0000256" key="2">
    <source>
        <dbReference type="ARBA" id="ARBA00022475"/>
    </source>
</evidence>
<dbReference type="InterPro" id="IPR050706">
    <property type="entry name" value="Cyclic-di-GMP_PDE-like"/>
</dbReference>
<evidence type="ECO:0000259" key="7">
    <source>
        <dbReference type="PROSITE" id="PS50883"/>
    </source>
</evidence>
<feature type="transmembrane region" description="Helical" evidence="6">
    <location>
        <begin position="105"/>
        <end position="123"/>
    </location>
</feature>
<evidence type="ECO:0000256" key="6">
    <source>
        <dbReference type="SAM" id="Phobius"/>
    </source>
</evidence>
<dbReference type="Pfam" id="PF00563">
    <property type="entry name" value="EAL"/>
    <property type="match status" value="1"/>
</dbReference>
<dbReference type="EMBL" id="BMHE01000087">
    <property type="protein sequence ID" value="GGA16460.1"/>
    <property type="molecule type" value="Genomic_DNA"/>
</dbReference>
<dbReference type="Proteomes" id="UP000615455">
    <property type="component" value="Unassembled WGS sequence"/>
</dbReference>
<proteinExistence type="predicted"/>
<dbReference type="Pfam" id="PF00990">
    <property type="entry name" value="GGDEF"/>
    <property type="match status" value="1"/>
</dbReference>
<evidence type="ECO:0000256" key="1">
    <source>
        <dbReference type="ARBA" id="ARBA00004651"/>
    </source>
</evidence>
<dbReference type="RefSeq" id="WP_189020776.1">
    <property type="nucleotide sequence ID" value="NZ_BMHE01000087.1"/>
</dbReference>
<dbReference type="PANTHER" id="PTHR33121:SF71">
    <property type="entry name" value="OXYGEN SENSOR PROTEIN DOSP"/>
    <property type="match status" value="1"/>
</dbReference>
<organism evidence="9 10">
    <name type="scientific">Paenibacillus marchantiophytorum</name>
    <dbReference type="NCBI Taxonomy" id="1619310"/>
    <lineage>
        <taxon>Bacteria</taxon>
        <taxon>Bacillati</taxon>
        <taxon>Bacillota</taxon>
        <taxon>Bacilli</taxon>
        <taxon>Bacillales</taxon>
        <taxon>Paenibacillaceae</taxon>
        <taxon>Paenibacillus</taxon>
    </lineage>
</organism>
<evidence type="ECO:0008006" key="11">
    <source>
        <dbReference type="Google" id="ProtNLM"/>
    </source>
</evidence>
<dbReference type="NCBIfam" id="TIGR00254">
    <property type="entry name" value="GGDEF"/>
    <property type="match status" value="1"/>
</dbReference>
<comment type="subcellular location">
    <subcellularLocation>
        <location evidence="1">Cell membrane</location>
        <topology evidence="1">Multi-pass membrane protein</topology>
    </subcellularLocation>
</comment>
<evidence type="ECO:0000259" key="8">
    <source>
        <dbReference type="PROSITE" id="PS50887"/>
    </source>
</evidence>
<evidence type="ECO:0000313" key="9">
    <source>
        <dbReference type="EMBL" id="GGA16460.1"/>
    </source>
</evidence>
<name>A0ABQ1FIL2_9BACL</name>